<dbReference type="GO" id="GO:0003677">
    <property type="term" value="F:DNA binding"/>
    <property type="evidence" value="ECO:0007669"/>
    <property type="project" value="InterPro"/>
</dbReference>
<dbReference type="InterPro" id="IPR007073">
    <property type="entry name" value="RNA_pol_Rpb1_7"/>
</dbReference>
<feature type="domain" description="DOD-type homing endonuclease" evidence="7">
    <location>
        <begin position="239"/>
        <end position="377"/>
    </location>
</feature>
<dbReference type="Gene3D" id="3.10.28.10">
    <property type="entry name" value="Homing endonucleases"/>
    <property type="match status" value="1"/>
</dbReference>
<dbReference type="GO" id="GO:0006351">
    <property type="term" value="P:DNA-templated transcription"/>
    <property type="evidence" value="ECO:0007669"/>
    <property type="project" value="InterPro"/>
</dbReference>
<evidence type="ECO:0000256" key="1">
    <source>
        <dbReference type="ARBA" id="ARBA00012418"/>
    </source>
</evidence>
<keyword evidence="3" id="KW-0808">Transferase</keyword>
<organism evidence="8">
    <name type="scientific">Harvfovirus sp</name>
    <dbReference type="NCBI Taxonomy" id="2487768"/>
    <lineage>
        <taxon>Viruses</taxon>
        <taxon>Varidnaviria</taxon>
        <taxon>Bamfordvirae</taxon>
        <taxon>Nucleocytoviricota</taxon>
        <taxon>Megaviricetes</taxon>
        <taxon>Imitervirales</taxon>
        <taxon>Mimiviridae</taxon>
        <taxon>Klosneuvirinae</taxon>
    </lineage>
</organism>
<dbReference type="InterPro" id="IPR007081">
    <property type="entry name" value="RNA_pol_Rpb1_5"/>
</dbReference>
<dbReference type="InterPro" id="IPR038593">
    <property type="entry name" value="RNA_pol_Rpb1_7_sf"/>
</dbReference>
<dbReference type="SUPFAM" id="SSF55608">
    <property type="entry name" value="Homing endonucleases"/>
    <property type="match status" value="1"/>
</dbReference>
<dbReference type="PRINTS" id="PR00379">
    <property type="entry name" value="INTEIN"/>
</dbReference>
<dbReference type="EC" id="2.7.7.6" evidence="1"/>
<sequence>MLLIHDRIENKFKTIKIGKLIDDLLNDPKTIKVKDSMENEMGDTSYLDVKAKQLYIQSVTEDGKVLWKLIEAITRHLPMNKDGTNDLLEVKTRSGRMVKATKAKSFLTRIDNKIVPIRGDELAVGTFIPIIMKSSNTKYDEYLDMTHYLPKDKFIYGTEIEKARKIKEESNKRGSRLWFKGINGKAFTVPHKRQDTLKWVLDGNTIQKYDIGCIYPRKGKAMISKIPELFKLDRIFGFYLGAYVAEGCLSETYVAISNNDENFRTKVIEFCDKYSIGYHIVRKPKEEVPMATEDAFEVRIHSTLLAKLSKEWCGKLAHNKKVPDFAYNAHMDFIVGFLDGYYSGDGSVSIKQTSINAGSVSKELIDGLSLLLTRLDIFTHMGKSSSVKENNLGTKNILPMYTISIRNKNIHKFSKLVKLVLQEKQNRLEKLEDYKFQRACGRYDVIPGNDISILESTCHRDDLIKIVTKKGDQLSDDEEKVIDKILASDVYYDEIISIQLVKPSNKHVYDFTIADTKTFALLNGILGNDSFHHTGIAAISTTTQGVPRIKELLSLTKNLKTPQMILYPTKQYMGSRDMANKIASYIKYTTLGHLRERLNVYYDPDPHRVGGFMEKDNVTKVFATQSSSKYSCQADVASLPWLMRIEFNRESLYEKEVTLLDIKSKFCSVWEKRHTDKSIKKEEKRVFEKITQIAILSNTDYDKVPIIHIRFDMTDFEMSTLNDFIDHVIDKFKLKGLPNISNISTINEEQVLTFDNEHNDIEKKKQYVIYTVGVNLYDIRYLNGIDFNKTICNDVVAMYETFGIEAARATLLREIIYAYERAGSGVNYHHVSVLIDLMTFNGYMTSVDRHGMNKSDVGPLSRASFEKTVDQLLNAAVFGEVDHMTGVSSRIMAGLVIKGGTGLCNITLDTDMVQNSEFTEDIGQKYVKTYNDVSKNSFINDVMNKSTEDVGMFVPTK</sequence>
<protein>
    <recommendedName>
        <fullName evidence="1">DNA-directed RNA polymerase</fullName>
        <ecNumber evidence="1">2.7.7.6</ecNumber>
    </recommendedName>
</protein>
<proteinExistence type="predicted"/>
<dbReference type="Pfam" id="PF04990">
    <property type="entry name" value="RNA_pol_Rpb1_7"/>
    <property type="match status" value="1"/>
</dbReference>
<dbReference type="PANTHER" id="PTHR19376:SF32">
    <property type="entry name" value="DNA-DIRECTED RNA POLYMERASE III SUBUNIT RPC1"/>
    <property type="match status" value="1"/>
</dbReference>
<evidence type="ECO:0000313" key="8">
    <source>
        <dbReference type="EMBL" id="AYV80855.1"/>
    </source>
</evidence>
<dbReference type="SUPFAM" id="SSF64484">
    <property type="entry name" value="beta and beta-prime subunits of DNA dependent RNA-polymerase"/>
    <property type="match status" value="1"/>
</dbReference>
<dbReference type="InterPro" id="IPR027434">
    <property type="entry name" value="Homing_endonucl"/>
</dbReference>
<evidence type="ECO:0000256" key="3">
    <source>
        <dbReference type="ARBA" id="ARBA00022679"/>
    </source>
</evidence>
<dbReference type="Pfam" id="PF04998">
    <property type="entry name" value="RNA_pol_Rpb1_5"/>
    <property type="match status" value="1"/>
</dbReference>
<dbReference type="Gene3D" id="3.30.1360.140">
    <property type="match status" value="1"/>
</dbReference>
<keyword evidence="5" id="KW-0804">Transcription</keyword>
<dbReference type="GO" id="GO:0004519">
    <property type="term" value="F:endonuclease activity"/>
    <property type="evidence" value="ECO:0007669"/>
    <property type="project" value="InterPro"/>
</dbReference>
<evidence type="ECO:0000256" key="5">
    <source>
        <dbReference type="ARBA" id="ARBA00023163"/>
    </source>
</evidence>
<dbReference type="PROSITE" id="PS50819">
    <property type="entry name" value="INTEIN_ENDONUCLEASE"/>
    <property type="match status" value="1"/>
</dbReference>
<evidence type="ECO:0000256" key="6">
    <source>
        <dbReference type="ARBA" id="ARBA00048552"/>
    </source>
</evidence>
<dbReference type="InterPro" id="IPR004860">
    <property type="entry name" value="LAGLIDADG_dom"/>
</dbReference>
<dbReference type="InterPro" id="IPR045867">
    <property type="entry name" value="DNA-dir_RpoC_beta_prime"/>
</dbReference>
<dbReference type="SUPFAM" id="SSF51294">
    <property type="entry name" value="Hedgehog/intein (Hint) domain"/>
    <property type="match status" value="1"/>
</dbReference>
<dbReference type="Gene3D" id="1.10.150.390">
    <property type="match status" value="1"/>
</dbReference>
<dbReference type="Gene3D" id="2.170.16.10">
    <property type="entry name" value="Hedgehog/Intein (Hint) domain"/>
    <property type="match status" value="2"/>
</dbReference>
<dbReference type="GO" id="GO:0000428">
    <property type="term" value="C:DNA-directed RNA polymerase complex"/>
    <property type="evidence" value="ECO:0007669"/>
    <property type="project" value="UniProtKB-KW"/>
</dbReference>
<dbReference type="Pfam" id="PF14890">
    <property type="entry name" value="Intein_splicing"/>
    <property type="match status" value="1"/>
</dbReference>
<reference evidence="8" key="1">
    <citation type="submission" date="2018-10" db="EMBL/GenBank/DDBJ databases">
        <title>Hidden diversity of soil giant viruses.</title>
        <authorList>
            <person name="Schulz F."/>
            <person name="Alteio L."/>
            <person name="Goudeau D."/>
            <person name="Ryan E.M."/>
            <person name="Malmstrom R.R."/>
            <person name="Blanchard J."/>
            <person name="Woyke T."/>
        </authorList>
    </citation>
    <scope>NUCLEOTIDE SEQUENCE</scope>
    <source>
        <strain evidence="8">HAV1</strain>
    </source>
</reference>
<dbReference type="InterPro" id="IPR036844">
    <property type="entry name" value="Hint_dom_sf"/>
</dbReference>
<dbReference type="GO" id="GO:0003899">
    <property type="term" value="F:DNA-directed RNA polymerase activity"/>
    <property type="evidence" value="ECO:0007669"/>
    <property type="project" value="UniProtKB-EC"/>
</dbReference>
<dbReference type="InterPro" id="IPR004042">
    <property type="entry name" value="Intein_endonuc_central"/>
</dbReference>
<dbReference type="PANTHER" id="PTHR19376">
    <property type="entry name" value="DNA-DIRECTED RNA POLYMERASE"/>
    <property type="match status" value="1"/>
</dbReference>
<evidence type="ECO:0000259" key="7">
    <source>
        <dbReference type="PROSITE" id="PS50819"/>
    </source>
</evidence>
<dbReference type="CDD" id="cd00081">
    <property type="entry name" value="Hint"/>
    <property type="match status" value="1"/>
</dbReference>
<keyword evidence="2 8" id="KW-0240">DNA-directed RNA polymerase</keyword>
<evidence type="ECO:0000256" key="4">
    <source>
        <dbReference type="ARBA" id="ARBA00022695"/>
    </source>
</evidence>
<dbReference type="InterPro" id="IPR006142">
    <property type="entry name" value="INTEIN"/>
</dbReference>
<accession>A0A3G5A0Y0</accession>
<dbReference type="Pfam" id="PF14528">
    <property type="entry name" value="LAGLIDADG_3"/>
    <property type="match status" value="1"/>
</dbReference>
<evidence type="ECO:0000256" key="2">
    <source>
        <dbReference type="ARBA" id="ARBA00022478"/>
    </source>
</evidence>
<name>A0A3G5A0Y0_9VIRU</name>
<comment type="catalytic activity">
    <reaction evidence="6">
        <text>RNA(n) + a ribonucleoside 5'-triphosphate = RNA(n+1) + diphosphate</text>
        <dbReference type="Rhea" id="RHEA:21248"/>
        <dbReference type="Rhea" id="RHEA-COMP:14527"/>
        <dbReference type="Rhea" id="RHEA-COMP:17342"/>
        <dbReference type="ChEBI" id="CHEBI:33019"/>
        <dbReference type="ChEBI" id="CHEBI:61557"/>
        <dbReference type="ChEBI" id="CHEBI:140395"/>
        <dbReference type="EC" id="2.7.7.6"/>
    </reaction>
</comment>
<keyword evidence="4" id="KW-0548">Nucleotidyltransferase</keyword>
<dbReference type="GO" id="GO:0016539">
    <property type="term" value="P:intein-mediated protein splicing"/>
    <property type="evidence" value="ECO:0007669"/>
    <property type="project" value="InterPro"/>
</dbReference>
<dbReference type="EMBL" id="MK072250">
    <property type="protein sequence ID" value="AYV80855.1"/>
    <property type="molecule type" value="Genomic_DNA"/>
</dbReference>
<gene>
    <name evidence="8" type="ORF">Harvfovirus8_16</name>
</gene>